<evidence type="ECO:0000313" key="1">
    <source>
        <dbReference type="EMBL" id="KAI3675860.1"/>
    </source>
</evidence>
<reference evidence="2" key="1">
    <citation type="journal article" date="2022" name="Mol. Ecol. Resour.">
        <title>The genomes of chicory, endive, great burdock and yacon provide insights into Asteraceae palaeo-polyploidization history and plant inulin production.</title>
        <authorList>
            <person name="Fan W."/>
            <person name="Wang S."/>
            <person name="Wang H."/>
            <person name="Wang A."/>
            <person name="Jiang F."/>
            <person name="Liu H."/>
            <person name="Zhao H."/>
            <person name="Xu D."/>
            <person name="Zhang Y."/>
        </authorList>
    </citation>
    <scope>NUCLEOTIDE SEQUENCE [LARGE SCALE GENOMIC DNA]</scope>
    <source>
        <strain evidence="2">cv. Yunnan</strain>
    </source>
</reference>
<reference evidence="1 2" key="2">
    <citation type="journal article" date="2022" name="Mol. Ecol. Resour.">
        <title>The genomes of chicory, endive, great burdock and yacon provide insights into Asteraceae paleo-polyploidization history and plant inulin production.</title>
        <authorList>
            <person name="Fan W."/>
            <person name="Wang S."/>
            <person name="Wang H."/>
            <person name="Wang A."/>
            <person name="Jiang F."/>
            <person name="Liu H."/>
            <person name="Zhao H."/>
            <person name="Xu D."/>
            <person name="Zhang Y."/>
        </authorList>
    </citation>
    <scope>NUCLEOTIDE SEQUENCE [LARGE SCALE GENOMIC DNA]</scope>
    <source>
        <strain evidence="2">cv. Yunnan</strain>
        <tissue evidence="1">Leaves</tissue>
    </source>
</reference>
<sequence>MRRLIMCQSVDATTSCMISDCRSVIRSRRSNDHQTLVERTRLLSNTKYIRLAERRGYVVLASRRSSTNSMIKLDQNALPLSSANQVFQVVEMRVSLHCQGCAGKVKKHLSKMEGVTSFSIDLETKRVTVMGHVSPVAVLESMSKSRKMST</sequence>
<organism evidence="1 2">
    <name type="scientific">Smallanthus sonchifolius</name>
    <dbReference type="NCBI Taxonomy" id="185202"/>
    <lineage>
        <taxon>Eukaryota</taxon>
        <taxon>Viridiplantae</taxon>
        <taxon>Streptophyta</taxon>
        <taxon>Embryophyta</taxon>
        <taxon>Tracheophyta</taxon>
        <taxon>Spermatophyta</taxon>
        <taxon>Magnoliopsida</taxon>
        <taxon>eudicotyledons</taxon>
        <taxon>Gunneridae</taxon>
        <taxon>Pentapetalae</taxon>
        <taxon>asterids</taxon>
        <taxon>campanulids</taxon>
        <taxon>Asterales</taxon>
        <taxon>Asteraceae</taxon>
        <taxon>Asteroideae</taxon>
        <taxon>Heliantheae alliance</taxon>
        <taxon>Millerieae</taxon>
        <taxon>Smallanthus</taxon>
    </lineage>
</organism>
<dbReference type="EMBL" id="CM042046">
    <property type="protein sequence ID" value="KAI3675860.1"/>
    <property type="molecule type" value="Genomic_DNA"/>
</dbReference>
<gene>
    <name evidence="1" type="ORF">L1987_85456</name>
</gene>
<evidence type="ECO:0000313" key="2">
    <source>
        <dbReference type="Proteomes" id="UP001056120"/>
    </source>
</evidence>
<proteinExistence type="predicted"/>
<keyword evidence="2" id="KW-1185">Reference proteome</keyword>
<accession>A0ACB8Y0R3</accession>
<dbReference type="Proteomes" id="UP001056120">
    <property type="component" value="Linkage Group LG29"/>
</dbReference>
<name>A0ACB8Y0R3_9ASTR</name>
<protein>
    <submittedName>
        <fullName evidence="1">Uncharacterized protein</fullName>
    </submittedName>
</protein>
<comment type="caution">
    <text evidence="1">The sequence shown here is derived from an EMBL/GenBank/DDBJ whole genome shotgun (WGS) entry which is preliminary data.</text>
</comment>